<dbReference type="GO" id="GO:0003700">
    <property type="term" value="F:DNA-binding transcription factor activity"/>
    <property type="evidence" value="ECO:0007669"/>
    <property type="project" value="TreeGrafter"/>
</dbReference>
<proteinExistence type="predicted"/>
<keyword evidence="3" id="KW-0804">Transcription</keyword>
<dbReference type="EMBL" id="CP014209">
    <property type="protein sequence ID" value="ANC30593.1"/>
    <property type="molecule type" value="Genomic_DNA"/>
</dbReference>
<dbReference type="Gene3D" id="1.10.357.10">
    <property type="entry name" value="Tetracycline Repressor, domain 2"/>
    <property type="match status" value="1"/>
</dbReference>
<evidence type="ECO:0000256" key="3">
    <source>
        <dbReference type="ARBA" id="ARBA00023163"/>
    </source>
</evidence>
<evidence type="ECO:0000256" key="5">
    <source>
        <dbReference type="SAM" id="MobiDB-lite"/>
    </source>
</evidence>
<accession>A0A161HWL5</accession>
<dbReference type="RefSeq" id="WP_068201848.1">
    <property type="nucleotide sequence ID" value="NZ_CP014209.1"/>
</dbReference>
<gene>
    <name evidence="7" type="ORF">I598_1024</name>
</gene>
<reference evidence="7 8" key="1">
    <citation type="submission" date="2016-01" db="EMBL/GenBank/DDBJ databases">
        <title>Complete genome sequence of a soil Actinobacterium, Isoptericola dokdonensis DS-3.</title>
        <authorList>
            <person name="Kwon S.-K."/>
            <person name="Kim J.F."/>
        </authorList>
    </citation>
    <scope>NUCLEOTIDE SEQUENCE [LARGE SCALE GENOMIC DNA]</scope>
    <source>
        <strain evidence="7 8">DS-3</strain>
    </source>
</reference>
<dbReference type="PANTHER" id="PTHR30055">
    <property type="entry name" value="HTH-TYPE TRANSCRIPTIONAL REGULATOR RUTR"/>
    <property type="match status" value="1"/>
</dbReference>
<name>A0A161HWL5_9MICO</name>
<evidence type="ECO:0000256" key="4">
    <source>
        <dbReference type="PROSITE-ProRule" id="PRU00335"/>
    </source>
</evidence>
<dbReference type="Pfam" id="PF13305">
    <property type="entry name" value="TetR_C_33"/>
    <property type="match status" value="1"/>
</dbReference>
<dbReference type="Proteomes" id="UP000076794">
    <property type="component" value="Chromosome"/>
</dbReference>
<evidence type="ECO:0000259" key="6">
    <source>
        <dbReference type="PROSITE" id="PS50977"/>
    </source>
</evidence>
<dbReference type="PATRIC" id="fig|1300344.3.peg.1027"/>
<evidence type="ECO:0000256" key="2">
    <source>
        <dbReference type="ARBA" id="ARBA00023125"/>
    </source>
</evidence>
<dbReference type="STRING" id="1300344.I598_1024"/>
<feature type="domain" description="HTH tetR-type" evidence="6">
    <location>
        <begin position="9"/>
        <end position="69"/>
    </location>
</feature>
<sequence>MARPRLHDDALRTRLLDLASEAVSRDGERGLTVRAVAAAAGTSASAVYTLFGSREELLAAVSGEGFRRFAGHLAAVPRTDDPAADLRALGAAYRRSALADPHYYRVMFDRGVRPGDTAPPPVEQPTFVVLRDAVARLVADVRAQDGPPHDAGKPAGPPDQDHLGPGADGVGSVAVGLWGLVHGLVSLELAGQLPGTEAERAARYAAAAGAVGPALLTPATAASG</sequence>
<feature type="DNA-binding region" description="H-T-H motif" evidence="4">
    <location>
        <begin position="32"/>
        <end position="51"/>
    </location>
</feature>
<dbReference type="SUPFAM" id="SSF46689">
    <property type="entry name" value="Homeodomain-like"/>
    <property type="match status" value="1"/>
</dbReference>
<dbReference type="InterPro" id="IPR009057">
    <property type="entry name" value="Homeodomain-like_sf"/>
</dbReference>
<dbReference type="OrthoDB" id="4709966at2"/>
<dbReference type="InterPro" id="IPR036271">
    <property type="entry name" value="Tet_transcr_reg_TetR-rel_C_sf"/>
</dbReference>
<dbReference type="GO" id="GO:0000976">
    <property type="term" value="F:transcription cis-regulatory region binding"/>
    <property type="evidence" value="ECO:0007669"/>
    <property type="project" value="TreeGrafter"/>
</dbReference>
<dbReference type="PANTHER" id="PTHR30055:SF209">
    <property type="entry name" value="POSSIBLE TRANSCRIPTIONAL REGULATORY PROTEIN (PROBABLY TETR-FAMILY)"/>
    <property type="match status" value="1"/>
</dbReference>
<organism evidence="7 8">
    <name type="scientific">Isoptericola dokdonensis DS-3</name>
    <dbReference type="NCBI Taxonomy" id="1300344"/>
    <lineage>
        <taxon>Bacteria</taxon>
        <taxon>Bacillati</taxon>
        <taxon>Actinomycetota</taxon>
        <taxon>Actinomycetes</taxon>
        <taxon>Micrococcales</taxon>
        <taxon>Promicromonosporaceae</taxon>
        <taxon>Isoptericola</taxon>
    </lineage>
</organism>
<dbReference type="InterPro" id="IPR025996">
    <property type="entry name" value="MT1864/Rv1816-like_C"/>
</dbReference>
<evidence type="ECO:0000256" key="1">
    <source>
        <dbReference type="ARBA" id="ARBA00023015"/>
    </source>
</evidence>
<dbReference type="PROSITE" id="PS50977">
    <property type="entry name" value="HTH_TETR_2"/>
    <property type="match status" value="1"/>
</dbReference>
<feature type="region of interest" description="Disordered" evidence="5">
    <location>
        <begin position="144"/>
        <end position="168"/>
    </location>
</feature>
<evidence type="ECO:0000313" key="7">
    <source>
        <dbReference type="EMBL" id="ANC30593.1"/>
    </source>
</evidence>
<dbReference type="InterPro" id="IPR001647">
    <property type="entry name" value="HTH_TetR"/>
</dbReference>
<keyword evidence="8" id="KW-1185">Reference proteome</keyword>
<dbReference type="SUPFAM" id="SSF48498">
    <property type="entry name" value="Tetracyclin repressor-like, C-terminal domain"/>
    <property type="match status" value="1"/>
</dbReference>
<evidence type="ECO:0000313" key="8">
    <source>
        <dbReference type="Proteomes" id="UP000076794"/>
    </source>
</evidence>
<keyword evidence="1" id="KW-0805">Transcription regulation</keyword>
<dbReference type="Pfam" id="PF00440">
    <property type="entry name" value="TetR_N"/>
    <property type="match status" value="1"/>
</dbReference>
<protein>
    <submittedName>
        <fullName evidence="7">Putative HTH-type transcriptional regulator</fullName>
    </submittedName>
</protein>
<dbReference type="InterPro" id="IPR050109">
    <property type="entry name" value="HTH-type_TetR-like_transc_reg"/>
</dbReference>
<dbReference type="AlphaFoldDB" id="A0A161HWL5"/>
<dbReference type="KEGG" id="ido:I598_1024"/>
<keyword evidence="2 4" id="KW-0238">DNA-binding</keyword>